<dbReference type="GeneID" id="39875241"/>
<comment type="caution">
    <text evidence="1">The sequence shown here is derived from an EMBL/GenBank/DDBJ whole genome shotgun (WGS) entry which is preliminary data.</text>
</comment>
<dbReference type="EMBL" id="BDSA01000003">
    <property type="protein sequence ID" value="GBE61471.1"/>
    <property type="molecule type" value="Genomic_DNA"/>
</dbReference>
<accession>A0A2H6KEP8</accession>
<dbReference type="Proteomes" id="UP000236319">
    <property type="component" value="Unassembled WGS sequence"/>
</dbReference>
<dbReference type="VEuPathDB" id="PiroplasmaDB:BOVATA_029640"/>
<name>A0A2H6KEP8_9APIC</name>
<keyword evidence="2" id="KW-1185">Reference proteome</keyword>
<dbReference type="AlphaFoldDB" id="A0A2H6KEP8"/>
<sequence length="140" mass="15630">MNSEKEMLTLIPSTSGTPDAVHVVFDLVGEIEIHHNFDIAHIQTSGGDVRCDHDRVLAILEFVEHPVALLLLLVTVDAQSWPSVQPELPGERVCGLLRVSEDEHLGTIRDFSQNLLQLCAFLLFTNDIYLLRYVVASLQV</sequence>
<protein>
    <submittedName>
        <fullName evidence="1">Lipoyl synthase, putative</fullName>
    </submittedName>
</protein>
<evidence type="ECO:0000313" key="2">
    <source>
        <dbReference type="Proteomes" id="UP000236319"/>
    </source>
</evidence>
<organism evidence="1 2">
    <name type="scientific">Babesia ovata</name>
    <dbReference type="NCBI Taxonomy" id="189622"/>
    <lineage>
        <taxon>Eukaryota</taxon>
        <taxon>Sar</taxon>
        <taxon>Alveolata</taxon>
        <taxon>Apicomplexa</taxon>
        <taxon>Aconoidasida</taxon>
        <taxon>Piroplasmida</taxon>
        <taxon>Babesiidae</taxon>
        <taxon>Babesia</taxon>
    </lineage>
</organism>
<gene>
    <name evidence="1" type="ORF">BOVATA_029640</name>
</gene>
<proteinExistence type="predicted"/>
<dbReference type="RefSeq" id="XP_028867714.1">
    <property type="nucleotide sequence ID" value="XM_029011881.1"/>
</dbReference>
<reference evidence="1 2" key="1">
    <citation type="journal article" date="2017" name="BMC Genomics">
        <title>Whole-genome assembly of Babesia ovata and comparative genomics between closely related pathogens.</title>
        <authorList>
            <person name="Yamagishi J."/>
            <person name="Asada M."/>
            <person name="Hakimi H."/>
            <person name="Tanaka T.Q."/>
            <person name="Sugimoto C."/>
            <person name="Kawazu S."/>
        </authorList>
    </citation>
    <scope>NUCLEOTIDE SEQUENCE [LARGE SCALE GENOMIC DNA]</scope>
    <source>
        <strain evidence="1 2">Miyake</strain>
    </source>
</reference>
<dbReference type="AntiFam" id="ANF00149">
    <property type="entry name" value="Shadow ORF (opposite cshA)"/>
</dbReference>
<evidence type="ECO:0000313" key="1">
    <source>
        <dbReference type="EMBL" id="GBE61471.1"/>
    </source>
</evidence>